<feature type="domain" description="Acyltransferase 3" evidence="3">
    <location>
        <begin position="1"/>
        <end position="364"/>
    </location>
</feature>
<feature type="transmembrane region" description="Helical" evidence="2">
    <location>
        <begin position="320"/>
        <end position="342"/>
    </location>
</feature>
<name>A0A6H9YNW0_9ACTN</name>
<proteinExistence type="predicted"/>
<comment type="caution">
    <text evidence="4">The sequence shown here is derived from an EMBL/GenBank/DDBJ whole genome shotgun (WGS) entry which is preliminary data.</text>
</comment>
<feature type="transmembrane region" description="Helical" evidence="2">
    <location>
        <begin position="72"/>
        <end position="98"/>
    </location>
</feature>
<feature type="transmembrane region" description="Helical" evidence="2">
    <location>
        <begin position="181"/>
        <end position="200"/>
    </location>
</feature>
<keyword evidence="4" id="KW-0012">Acyltransferase</keyword>
<feature type="transmembrane region" description="Helical" evidence="2">
    <location>
        <begin position="156"/>
        <end position="175"/>
    </location>
</feature>
<dbReference type="GO" id="GO:0000271">
    <property type="term" value="P:polysaccharide biosynthetic process"/>
    <property type="evidence" value="ECO:0007669"/>
    <property type="project" value="TreeGrafter"/>
</dbReference>
<dbReference type="GO" id="GO:0016747">
    <property type="term" value="F:acyltransferase activity, transferring groups other than amino-acyl groups"/>
    <property type="evidence" value="ECO:0007669"/>
    <property type="project" value="InterPro"/>
</dbReference>
<keyword evidence="2" id="KW-0812">Transmembrane</keyword>
<evidence type="ECO:0000259" key="3">
    <source>
        <dbReference type="Pfam" id="PF01757"/>
    </source>
</evidence>
<dbReference type="PANTHER" id="PTHR23028:SF131">
    <property type="entry name" value="BLR2367 PROTEIN"/>
    <property type="match status" value="1"/>
</dbReference>
<evidence type="ECO:0000313" key="5">
    <source>
        <dbReference type="Proteomes" id="UP000468735"/>
    </source>
</evidence>
<keyword evidence="4" id="KW-0808">Transferase</keyword>
<keyword evidence="2" id="KW-0472">Membrane</keyword>
<dbReference type="Proteomes" id="UP000468735">
    <property type="component" value="Unassembled WGS sequence"/>
</dbReference>
<feature type="transmembrane region" description="Helical" evidence="2">
    <location>
        <begin position="231"/>
        <end position="248"/>
    </location>
</feature>
<protein>
    <submittedName>
        <fullName evidence="4">Acyltransferase</fullName>
    </submittedName>
</protein>
<feature type="transmembrane region" description="Helical" evidence="2">
    <location>
        <begin position="118"/>
        <end position="144"/>
    </location>
</feature>
<sequence>MDALRGLAALTVAFHHGTARFTPSFHEDVLAWFDPGLAGVLVFFLVSGYIIPASLERTGSLRRFWISRAFRIYPLLLVALGAVLMLEAASVAVLPGSLGDAYDPLAVVTSHLTMLQDLLAVPSALTVMWTLSYEMAFYLLAVAFFTAGFHRRSTGIALGLTVGALVLAGTLPSMALAARAGVTPVVLGTAITVATAIALACSRNPGMRRAGAFLGGAVAIALLLFNARIPAWEGLIILAVMFTGTALHRAEQGQIRWRSAALTAAAVTGVACLLGMTRLNAWSPETTDWAVRRAWVSAVLVAAVVFAIGYALRHRSMPRILIWLGVISYSVYLLHPVVLVVLEEIVGRSPAHRPFLMFAFVAVLLPLSHLTQRLVEAPAQRLGRRLARRAEPSATPTRPPASRETPEPALASVGP</sequence>
<dbReference type="OrthoDB" id="9807745at2"/>
<feature type="transmembrane region" description="Helical" evidence="2">
    <location>
        <begin position="260"/>
        <end position="282"/>
    </location>
</feature>
<feature type="transmembrane region" description="Helical" evidence="2">
    <location>
        <begin position="354"/>
        <end position="375"/>
    </location>
</feature>
<evidence type="ECO:0000256" key="1">
    <source>
        <dbReference type="SAM" id="MobiDB-lite"/>
    </source>
</evidence>
<feature type="transmembrane region" description="Helical" evidence="2">
    <location>
        <begin position="207"/>
        <end position="225"/>
    </location>
</feature>
<dbReference type="GO" id="GO:0016020">
    <property type="term" value="C:membrane"/>
    <property type="evidence" value="ECO:0007669"/>
    <property type="project" value="TreeGrafter"/>
</dbReference>
<feature type="transmembrane region" description="Helical" evidence="2">
    <location>
        <begin position="294"/>
        <end position="313"/>
    </location>
</feature>
<feature type="transmembrane region" description="Helical" evidence="2">
    <location>
        <begin position="29"/>
        <end position="51"/>
    </location>
</feature>
<dbReference type="Pfam" id="PF01757">
    <property type="entry name" value="Acyl_transf_3"/>
    <property type="match status" value="1"/>
</dbReference>
<gene>
    <name evidence="4" type="ORF">F8566_13710</name>
</gene>
<organism evidence="4 5">
    <name type="scientific">Actinomadura rudentiformis</name>
    <dbReference type="NCBI Taxonomy" id="359158"/>
    <lineage>
        <taxon>Bacteria</taxon>
        <taxon>Bacillati</taxon>
        <taxon>Actinomycetota</taxon>
        <taxon>Actinomycetes</taxon>
        <taxon>Streptosporangiales</taxon>
        <taxon>Thermomonosporaceae</taxon>
        <taxon>Actinomadura</taxon>
    </lineage>
</organism>
<dbReference type="EMBL" id="WBMT01000006">
    <property type="protein sequence ID" value="KAB2349161.1"/>
    <property type="molecule type" value="Genomic_DNA"/>
</dbReference>
<evidence type="ECO:0000256" key="2">
    <source>
        <dbReference type="SAM" id="Phobius"/>
    </source>
</evidence>
<keyword evidence="5" id="KW-1185">Reference proteome</keyword>
<dbReference type="AlphaFoldDB" id="A0A6H9YNW0"/>
<evidence type="ECO:0000313" key="4">
    <source>
        <dbReference type="EMBL" id="KAB2349161.1"/>
    </source>
</evidence>
<feature type="region of interest" description="Disordered" evidence="1">
    <location>
        <begin position="386"/>
        <end position="415"/>
    </location>
</feature>
<keyword evidence="2" id="KW-1133">Transmembrane helix</keyword>
<dbReference type="PANTHER" id="PTHR23028">
    <property type="entry name" value="ACETYLTRANSFERASE"/>
    <property type="match status" value="1"/>
</dbReference>
<reference evidence="4 5" key="1">
    <citation type="submission" date="2019-09" db="EMBL/GenBank/DDBJ databases">
        <title>Actinomadura physcomitrii sp. nov., a novel actinomycete isolated from moss [Physcomitrium sphaericum (Ludw) Fuernr].</title>
        <authorList>
            <person name="Zhuang X."/>
            <person name="Liu C."/>
        </authorList>
    </citation>
    <scope>NUCLEOTIDE SEQUENCE [LARGE SCALE GENOMIC DNA]</scope>
    <source>
        <strain evidence="4 5">HMC1</strain>
    </source>
</reference>
<dbReference type="InterPro" id="IPR002656">
    <property type="entry name" value="Acyl_transf_3_dom"/>
</dbReference>
<dbReference type="InterPro" id="IPR050879">
    <property type="entry name" value="Acyltransferase_3"/>
</dbReference>
<accession>A0A6H9YNW0</accession>